<protein>
    <submittedName>
        <fullName evidence="2">Uncharacterized protein</fullName>
    </submittedName>
</protein>
<dbReference type="Proteomes" id="UP001160148">
    <property type="component" value="Unassembled WGS sequence"/>
</dbReference>
<comment type="caution">
    <text evidence="2">The sequence shown here is derived from an EMBL/GenBank/DDBJ whole genome shotgun (WGS) entry which is preliminary data.</text>
</comment>
<evidence type="ECO:0000313" key="2">
    <source>
        <dbReference type="EMBL" id="CAI6349363.1"/>
    </source>
</evidence>
<dbReference type="EMBL" id="CARXXK010000001">
    <property type="protein sequence ID" value="CAI6349363.1"/>
    <property type="molecule type" value="Genomic_DNA"/>
</dbReference>
<sequence length="107" mass="11865">MVANTVQSAAMGRNSNVVPRQMNVTESNKTDRKLSVGDAEGLQQLYLWTVFRVQTDIVKPKRQPVLQLQVAKTRNHRAKFAATLGLSEVLAKALRAATVSRSLNYVI</sequence>
<gene>
    <name evidence="2" type="ORF">MEUPH1_LOCUS5932</name>
</gene>
<evidence type="ECO:0000256" key="1">
    <source>
        <dbReference type="SAM" id="MobiDB-lite"/>
    </source>
</evidence>
<feature type="compositionally biased region" description="Polar residues" evidence="1">
    <location>
        <begin position="1"/>
        <end position="27"/>
    </location>
</feature>
<dbReference type="AlphaFoldDB" id="A0AAV0W1D3"/>
<keyword evidence="3" id="KW-1185">Reference proteome</keyword>
<proteinExistence type="predicted"/>
<reference evidence="2 3" key="1">
    <citation type="submission" date="2023-01" db="EMBL/GenBank/DDBJ databases">
        <authorList>
            <person name="Whitehead M."/>
        </authorList>
    </citation>
    <scope>NUCLEOTIDE SEQUENCE [LARGE SCALE GENOMIC DNA]</scope>
</reference>
<evidence type="ECO:0000313" key="3">
    <source>
        <dbReference type="Proteomes" id="UP001160148"/>
    </source>
</evidence>
<accession>A0AAV0W1D3</accession>
<name>A0AAV0W1D3_9HEMI</name>
<feature type="region of interest" description="Disordered" evidence="1">
    <location>
        <begin position="1"/>
        <end position="33"/>
    </location>
</feature>
<organism evidence="2 3">
    <name type="scientific">Macrosiphum euphorbiae</name>
    <name type="common">potato aphid</name>
    <dbReference type="NCBI Taxonomy" id="13131"/>
    <lineage>
        <taxon>Eukaryota</taxon>
        <taxon>Metazoa</taxon>
        <taxon>Ecdysozoa</taxon>
        <taxon>Arthropoda</taxon>
        <taxon>Hexapoda</taxon>
        <taxon>Insecta</taxon>
        <taxon>Pterygota</taxon>
        <taxon>Neoptera</taxon>
        <taxon>Paraneoptera</taxon>
        <taxon>Hemiptera</taxon>
        <taxon>Sternorrhyncha</taxon>
        <taxon>Aphidomorpha</taxon>
        <taxon>Aphidoidea</taxon>
        <taxon>Aphididae</taxon>
        <taxon>Macrosiphini</taxon>
        <taxon>Macrosiphum</taxon>
    </lineage>
</organism>